<dbReference type="EMBL" id="JAHRIN010034396">
    <property type="protein sequence ID" value="MEQ2203322.1"/>
    <property type="molecule type" value="Genomic_DNA"/>
</dbReference>
<comment type="caution">
    <text evidence="1">The sequence shown here is derived from an EMBL/GenBank/DDBJ whole genome shotgun (WGS) entry which is preliminary data.</text>
</comment>
<organism evidence="1 2">
    <name type="scientific">Xenoophorus captivus</name>
    <dbReference type="NCBI Taxonomy" id="1517983"/>
    <lineage>
        <taxon>Eukaryota</taxon>
        <taxon>Metazoa</taxon>
        <taxon>Chordata</taxon>
        <taxon>Craniata</taxon>
        <taxon>Vertebrata</taxon>
        <taxon>Euteleostomi</taxon>
        <taxon>Actinopterygii</taxon>
        <taxon>Neopterygii</taxon>
        <taxon>Teleostei</taxon>
        <taxon>Neoteleostei</taxon>
        <taxon>Acanthomorphata</taxon>
        <taxon>Ovalentaria</taxon>
        <taxon>Atherinomorphae</taxon>
        <taxon>Cyprinodontiformes</taxon>
        <taxon>Goodeidae</taxon>
        <taxon>Xenoophorus</taxon>
    </lineage>
</organism>
<protein>
    <recommendedName>
        <fullName evidence="3">Secreted protein</fullName>
    </recommendedName>
</protein>
<sequence>MHAGPRIRVCVCLCVCAMEGHLFHVYSHVYTLNNLNTENMTVRCLDAHFGRIWKKKTHPAVTVIYFAFINVCAHYSVCGTGIYADVFVCFGSPLFPSMIKPILRSRCVS</sequence>
<accession>A0ABV0R6K7</accession>
<dbReference type="Proteomes" id="UP001434883">
    <property type="component" value="Unassembled WGS sequence"/>
</dbReference>
<evidence type="ECO:0000313" key="2">
    <source>
        <dbReference type="Proteomes" id="UP001434883"/>
    </source>
</evidence>
<keyword evidence="2" id="KW-1185">Reference proteome</keyword>
<evidence type="ECO:0008006" key="3">
    <source>
        <dbReference type="Google" id="ProtNLM"/>
    </source>
</evidence>
<reference evidence="1 2" key="1">
    <citation type="submission" date="2021-06" db="EMBL/GenBank/DDBJ databases">
        <authorList>
            <person name="Palmer J.M."/>
        </authorList>
    </citation>
    <scope>NUCLEOTIDE SEQUENCE [LARGE SCALE GENOMIC DNA]</scope>
    <source>
        <strain evidence="1 2">XC_2019</strain>
        <tissue evidence="1">Muscle</tissue>
    </source>
</reference>
<gene>
    <name evidence="1" type="ORF">XENOCAPTIV_028588</name>
</gene>
<name>A0ABV0R6K7_9TELE</name>
<proteinExistence type="predicted"/>
<evidence type="ECO:0000313" key="1">
    <source>
        <dbReference type="EMBL" id="MEQ2203322.1"/>
    </source>
</evidence>